<evidence type="ECO:0000256" key="9">
    <source>
        <dbReference type="HAMAP-Rule" id="MF_00140"/>
    </source>
</evidence>
<dbReference type="Gene3D" id="3.40.50.620">
    <property type="entry name" value="HUPs"/>
    <property type="match status" value="1"/>
</dbReference>
<dbReference type="FunFam" id="1.10.240.10:FF:000007">
    <property type="entry name" value="Tryptophan--tRNA ligase"/>
    <property type="match status" value="1"/>
</dbReference>
<comment type="catalytic activity">
    <reaction evidence="8 9">
        <text>tRNA(Trp) + L-tryptophan + ATP = L-tryptophyl-tRNA(Trp) + AMP + diphosphate + H(+)</text>
        <dbReference type="Rhea" id="RHEA:24080"/>
        <dbReference type="Rhea" id="RHEA-COMP:9671"/>
        <dbReference type="Rhea" id="RHEA-COMP:9705"/>
        <dbReference type="ChEBI" id="CHEBI:15378"/>
        <dbReference type="ChEBI" id="CHEBI:30616"/>
        <dbReference type="ChEBI" id="CHEBI:33019"/>
        <dbReference type="ChEBI" id="CHEBI:57912"/>
        <dbReference type="ChEBI" id="CHEBI:78442"/>
        <dbReference type="ChEBI" id="CHEBI:78535"/>
        <dbReference type="ChEBI" id="CHEBI:456215"/>
        <dbReference type="EC" id="6.1.1.2"/>
    </reaction>
</comment>
<comment type="caution">
    <text evidence="9">Lacks conserved residue(s) required for the propagation of feature annotation.</text>
</comment>
<dbReference type="InterPro" id="IPR014729">
    <property type="entry name" value="Rossmann-like_a/b/a_fold"/>
</dbReference>
<comment type="function">
    <text evidence="9">Catalyzes the attachment of tryptophan to tRNA(Trp).</text>
</comment>
<protein>
    <recommendedName>
        <fullName evidence="9">Tryptophan--tRNA ligase</fullName>
        <ecNumber evidence="9">6.1.1.2</ecNumber>
    </recommendedName>
    <alternativeName>
        <fullName evidence="9">Tryptophanyl-tRNA synthetase</fullName>
        <shortName evidence="9">TrpRS</shortName>
    </alternativeName>
</protein>
<dbReference type="CDD" id="cd00806">
    <property type="entry name" value="TrpRS_core"/>
    <property type="match status" value="1"/>
</dbReference>
<comment type="similarity">
    <text evidence="1 9 10">Belongs to the class-I aminoacyl-tRNA synthetase family.</text>
</comment>
<dbReference type="InterPro" id="IPR002305">
    <property type="entry name" value="aa-tRNA-synth_Ic"/>
</dbReference>
<keyword evidence="4 9" id="KW-0547">Nucleotide-binding</keyword>
<comment type="subcellular location">
    <subcellularLocation>
        <location evidence="9">Cytoplasm</location>
    </subcellularLocation>
</comment>
<dbReference type="NCBIfam" id="NF008927">
    <property type="entry name" value="PRK12285.1-4"/>
    <property type="match status" value="1"/>
</dbReference>
<evidence type="ECO:0000256" key="6">
    <source>
        <dbReference type="ARBA" id="ARBA00022917"/>
    </source>
</evidence>
<dbReference type="GO" id="GO:0006436">
    <property type="term" value="P:tryptophanyl-tRNA aminoacylation"/>
    <property type="evidence" value="ECO:0007669"/>
    <property type="project" value="UniProtKB-UniRule"/>
</dbReference>
<accession>A0A8J8PHT6</accession>
<dbReference type="InterPro" id="IPR002306">
    <property type="entry name" value="Trp-tRNA-ligase"/>
</dbReference>
<dbReference type="SUPFAM" id="SSF52374">
    <property type="entry name" value="Nucleotidylyl transferase"/>
    <property type="match status" value="1"/>
</dbReference>
<dbReference type="Gene3D" id="1.10.240.10">
    <property type="entry name" value="Tyrosyl-Transfer RNA Synthetase"/>
    <property type="match status" value="1"/>
</dbReference>
<dbReference type="HAMAP" id="MF_00140_A">
    <property type="entry name" value="Trp_tRNA_synth_A"/>
    <property type="match status" value="1"/>
</dbReference>
<keyword evidence="7 9" id="KW-0030">Aminoacyl-tRNA synthetase</keyword>
<proteinExistence type="inferred from homology"/>
<reference evidence="11" key="1">
    <citation type="submission" date="2016-03" db="EMBL/GenBank/DDBJ databases">
        <authorList>
            <person name="Borrel G."/>
            <person name="Mccann A."/>
            <person name="O'Toole P.W."/>
        </authorList>
    </citation>
    <scope>NUCLEOTIDE SEQUENCE</scope>
    <source>
        <strain evidence="11">183</strain>
    </source>
</reference>
<dbReference type="Proteomes" id="UP000752814">
    <property type="component" value="Unassembled WGS sequence"/>
</dbReference>
<feature type="short sequence motif" description="'KMSKS' region" evidence="9">
    <location>
        <begin position="257"/>
        <end position="261"/>
    </location>
</feature>
<evidence type="ECO:0000256" key="5">
    <source>
        <dbReference type="ARBA" id="ARBA00022840"/>
    </source>
</evidence>
<evidence type="ECO:0000256" key="1">
    <source>
        <dbReference type="ARBA" id="ARBA00005594"/>
    </source>
</evidence>
<dbReference type="InterPro" id="IPR020653">
    <property type="entry name" value="Tryptophan-tRNA-ligase_arc"/>
</dbReference>
<evidence type="ECO:0000313" key="11">
    <source>
        <dbReference type="EMBL" id="TQS84029.1"/>
    </source>
</evidence>
<dbReference type="GO" id="GO:0005737">
    <property type="term" value="C:cytoplasm"/>
    <property type="evidence" value="ECO:0007669"/>
    <property type="project" value="UniProtKB-SubCell"/>
</dbReference>
<dbReference type="PANTHER" id="PTHR10055:SF1">
    <property type="entry name" value="TRYPTOPHAN--TRNA LIGASE, CYTOPLASMIC"/>
    <property type="match status" value="1"/>
</dbReference>
<evidence type="ECO:0000256" key="10">
    <source>
        <dbReference type="RuleBase" id="RU363036"/>
    </source>
</evidence>
<dbReference type="RefSeq" id="WP_020449479.1">
    <property type="nucleotide sequence ID" value="NZ_CAYAXV010000009.1"/>
</dbReference>
<evidence type="ECO:0000256" key="7">
    <source>
        <dbReference type="ARBA" id="ARBA00023146"/>
    </source>
</evidence>
<organism evidence="11 12">
    <name type="scientific">Candidatus Methanomassiliicoccus intestinalis</name>
    <dbReference type="NCBI Taxonomy" id="1406512"/>
    <lineage>
        <taxon>Archaea</taxon>
        <taxon>Methanobacteriati</taxon>
        <taxon>Thermoplasmatota</taxon>
        <taxon>Thermoplasmata</taxon>
        <taxon>Methanomassiliicoccales</taxon>
        <taxon>Methanomassiliicoccaceae</taxon>
        <taxon>Methanomassiliicoccus</taxon>
    </lineage>
</organism>
<gene>
    <name evidence="9" type="primary">trpS</name>
    <name evidence="11" type="ORF">A3207_06850</name>
</gene>
<dbReference type="Pfam" id="PF00579">
    <property type="entry name" value="tRNA-synt_1b"/>
    <property type="match status" value="1"/>
</dbReference>
<dbReference type="PRINTS" id="PR01039">
    <property type="entry name" value="TRNASYNTHTRP"/>
</dbReference>
<name>A0A8J8PHT6_9ARCH</name>
<dbReference type="EC" id="6.1.1.2" evidence="9"/>
<keyword evidence="2 9" id="KW-0963">Cytoplasm</keyword>
<evidence type="ECO:0000256" key="2">
    <source>
        <dbReference type="ARBA" id="ARBA00022490"/>
    </source>
</evidence>
<dbReference type="GeneID" id="41324022"/>
<evidence type="ECO:0000256" key="4">
    <source>
        <dbReference type="ARBA" id="ARBA00022741"/>
    </source>
</evidence>
<evidence type="ECO:0000313" key="12">
    <source>
        <dbReference type="Proteomes" id="UP000752814"/>
    </source>
</evidence>
<dbReference type="EMBL" id="LVVT01000007">
    <property type="protein sequence ID" value="TQS84029.1"/>
    <property type="molecule type" value="Genomic_DNA"/>
</dbReference>
<dbReference type="PANTHER" id="PTHR10055">
    <property type="entry name" value="TRYPTOPHANYL-TRNA SYNTHETASE"/>
    <property type="match status" value="1"/>
</dbReference>
<keyword evidence="3 9" id="KW-0436">Ligase</keyword>
<comment type="caution">
    <text evidence="11">The sequence shown here is derived from an EMBL/GenBank/DDBJ whole genome shotgun (WGS) entry which is preliminary data.</text>
</comment>
<keyword evidence="6 9" id="KW-0648">Protein biosynthesis</keyword>
<dbReference type="NCBIfam" id="TIGR00233">
    <property type="entry name" value="trpS"/>
    <property type="match status" value="1"/>
</dbReference>
<evidence type="ECO:0000256" key="3">
    <source>
        <dbReference type="ARBA" id="ARBA00022598"/>
    </source>
</evidence>
<evidence type="ECO:0000256" key="8">
    <source>
        <dbReference type="ARBA" id="ARBA00049929"/>
    </source>
</evidence>
<dbReference type="GO" id="GO:0004830">
    <property type="term" value="F:tryptophan-tRNA ligase activity"/>
    <property type="evidence" value="ECO:0007669"/>
    <property type="project" value="UniProtKB-UniRule"/>
</dbReference>
<dbReference type="OMA" id="SIYHRFM"/>
<dbReference type="AlphaFoldDB" id="A0A8J8PHT6"/>
<sequence length="372" mass="42609">MAEDFKVTPWEVSGEVDYDMLIERFGTKHVDNALLDRMSKYGELHPLLKRGIVYSHRDMDWILDRYDAGEKFYLYTGRGPSGNTHMGHLMPWIFTKYLQDTFKVPLYFQLTDDEKFLFNEKLTLDDTKNMAYENMLDVIALGFDPTLTKIIIDTNCIKTLYPIALKTAKKITFSTARAVFGFENSTNIGSIFYTSIQAAPAFMVSEIEGKNVPCLIPCGIDQDPHFRVARDIAPLLGYYKPALLHNKMFPGLQGTDKMSSSQPNSTIYTTDTPKQVRKKVMSAFTGGAVTVEDQRKNGGKPEICSVFKYLHFLFEEDDKKLEELMIKCRNGEILCGECKKSLADSMVNFIEIHQEKREKARDKVQDYLFCED</sequence>
<keyword evidence="5 9" id="KW-0067">ATP-binding</keyword>
<dbReference type="GO" id="GO:0005524">
    <property type="term" value="F:ATP binding"/>
    <property type="evidence" value="ECO:0007669"/>
    <property type="project" value="UniProtKB-UniRule"/>
</dbReference>